<keyword evidence="1" id="KW-0472">Membrane</keyword>
<feature type="transmembrane region" description="Helical" evidence="1">
    <location>
        <begin position="108"/>
        <end position="131"/>
    </location>
</feature>
<proteinExistence type="predicted"/>
<keyword evidence="3" id="KW-1185">Reference proteome</keyword>
<evidence type="ECO:0000256" key="1">
    <source>
        <dbReference type="SAM" id="Phobius"/>
    </source>
</evidence>
<name>A0A6J7ZUE5_MYTCO</name>
<gene>
    <name evidence="2" type="ORF">MCOR_280</name>
</gene>
<keyword evidence="1" id="KW-1133">Transmembrane helix</keyword>
<sequence length="188" mass="21651">MFCFEYNRKLYLSLLTACGVGYHTIEAGRKKCKPCPPHKYGKKCGRTCICKANESCDNKNGRCIPWTTFRTFTEYLNYTRYQTQSTEESDRRITVDVNLTKNKATKNYAILIYMNCAGFIVLVLCAVAAFYKYQKNVKNVPQGTIKYGERGSDIPPIPPRSMQPNVFIELQDNESVYELIDDENLLNF</sequence>
<evidence type="ECO:0008006" key="4">
    <source>
        <dbReference type="Google" id="ProtNLM"/>
    </source>
</evidence>
<dbReference type="AlphaFoldDB" id="A0A6J7ZUE5"/>
<dbReference type="EMBL" id="CACVKT020000081">
    <property type="protein sequence ID" value="CAC5355708.1"/>
    <property type="molecule type" value="Genomic_DNA"/>
</dbReference>
<dbReference type="Proteomes" id="UP000507470">
    <property type="component" value="Unassembled WGS sequence"/>
</dbReference>
<reference evidence="2 3" key="1">
    <citation type="submission" date="2020-06" db="EMBL/GenBank/DDBJ databases">
        <authorList>
            <person name="Li R."/>
            <person name="Bekaert M."/>
        </authorList>
    </citation>
    <scope>NUCLEOTIDE SEQUENCE [LARGE SCALE GENOMIC DNA]</scope>
    <source>
        <strain evidence="3">wild</strain>
    </source>
</reference>
<evidence type="ECO:0000313" key="3">
    <source>
        <dbReference type="Proteomes" id="UP000507470"/>
    </source>
</evidence>
<accession>A0A6J7ZUE5</accession>
<dbReference type="Gene3D" id="2.170.300.10">
    <property type="entry name" value="Tie2 ligand-binding domain superfamily"/>
    <property type="match status" value="1"/>
</dbReference>
<organism evidence="2 3">
    <name type="scientific">Mytilus coruscus</name>
    <name type="common">Sea mussel</name>
    <dbReference type="NCBI Taxonomy" id="42192"/>
    <lineage>
        <taxon>Eukaryota</taxon>
        <taxon>Metazoa</taxon>
        <taxon>Spiralia</taxon>
        <taxon>Lophotrochozoa</taxon>
        <taxon>Mollusca</taxon>
        <taxon>Bivalvia</taxon>
        <taxon>Autobranchia</taxon>
        <taxon>Pteriomorphia</taxon>
        <taxon>Mytilida</taxon>
        <taxon>Mytiloidea</taxon>
        <taxon>Mytilidae</taxon>
        <taxon>Mytilinae</taxon>
        <taxon>Mytilus</taxon>
    </lineage>
</organism>
<evidence type="ECO:0000313" key="2">
    <source>
        <dbReference type="EMBL" id="CAC5355708.1"/>
    </source>
</evidence>
<keyword evidence="1" id="KW-0812">Transmembrane</keyword>
<protein>
    <recommendedName>
        <fullName evidence="4">MEGF10_11</fullName>
    </recommendedName>
</protein>